<keyword evidence="4" id="KW-1185">Reference proteome</keyword>
<gene>
    <name evidence="3" type="ORF">Atep_10330</name>
</gene>
<sequence length="190" mass="21322">MDPQLSIPDLFFLFAPDGTILEFRGPTDRLYVPPEHFIGKHPGEVLPAEVGALFDKYLETDVQSAELVSFQYVLPMADGPREFEARICPLGADAQFLVIVCDLTERQHLLQALDHERRQLSERIKVAIAAAHRTRRGRQQARAPDSRLRLRRRSSFNSATRPWPAFSRNLAPCHSLPPPNHAVSPSPAGV</sequence>
<protein>
    <recommendedName>
        <fullName evidence="2">PAS fold-4 domain-containing protein</fullName>
    </recommendedName>
</protein>
<proteinExistence type="predicted"/>
<feature type="domain" description="PAS fold-4" evidence="2">
    <location>
        <begin position="6"/>
        <end position="107"/>
    </location>
</feature>
<name>A0ABM7QKX0_9GAMM</name>
<feature type="region of interest" description="Disordered" evidence="1">
    <location>
        <begin position="131"/>
        <end position="156"/>
    </location>
</feature>
<evidence type="ECO:0000313" key="4">
    <source>
        <dbReference type="Proteomes" id="UP000680679"/>
    </source>
</evidence>
<dbReference type="Gene3D" id="3.30.450.20">
    <property type="entry name" value="PAS domain"/>
    <property type="match status" value="1"/>
</dbReference>
<accession>A0ABM7QKX0</accession>
<evidence type="ECO:0000259" key="2">
    <source>
        <dbReference type="Pfam" id="PF08448"/>
    </source>
</evidence>
<organism evidence="3 4">
    <name type="scientific">Allochromatium tepidum</name>
    <dbReference type="NCBI Taxonomy" id="553982"/>
    <lineage>
        <taxon>Bacteria</taxon>
        <taxon>Pseudomonadati</taxon>
        <taxon>Pseudomonadota</taxon>
        <taxon>Gammaproteobacteria</taxon>
        <taxon>Chromatiales</taxon>
        <taxon>Chromatiaceae</taxon>
        <taxon>Allochromatium</taxon>
    </lineage>
</organism>
<dbReference type="InterPro" id="IPR035965">
    <property type="entry name" value="PAS-like_dom_sf"/>
</dbReference>
<dbReference type="SUPFAM" id="SSF55785">
    <property type="entry name" value="PYP-like sensor domain (PAS domain)"/>
    <property type="match status" value="1"/>
</dbReference>
<reference evidence="3 4" key="1">
    <citation type="submission" date="2021-04" db="EMBL/GenBank/DDBJ databases">
        <title>Complete genome sequencing of Allochromatium tepidum strain NZ.</title>
        <authorList>
            <person name="Tsukatani Y."/>
            <person name="Mori H."/>
        </authorList>
    </citation>
    <scope>NUCLEOTIDE SEQUENCE [LARGE SCALE GENOMIC DNA]</scope>
    <source>
        <strain evidence="3 4">NZ</strain>
    </source>
</reference>
<dbReference type="RefSeq" id="WP_213380585.1">
    <property type="nucleotide sequence ID" value="NZ_AP024563.1"/>
</dbReference>
<dbReference type="Pfam" id="PF08448">
    <property type="entry name" value="PAS_4"/>
    <property type="match status" value="1"/>
</dbReference>
<evidence type="ECO:0000256" key="1">
    <source>
        <dbReference type="SAM" id="MobiDB-lite"/>
    </source>
</evidence>
<dbReference type="InterPro" id="IPR013656">
    <property type="entry name" value="PAS_4"/>
</dbReference>
<evidence type="ECO:0000313" key="3">
    <source>
        <dbReference type="EMBL" id="BCU06356.1"/>
    </source>
</evidence>
<dbReference type="Proteomes" id="UP000680679">
    <property type="component" value="Chromosome"/>
</dbReference>
<dbReference type="EMBL" id="AP024563">
    <property type="protein sequence ID" value="BCU06356.1"/>
    <property type="molecule type" value="Genomic_DNA"/>
</dbReference>